<accession>A0A512PI15</accession>
<name>A0A512PI15_9CELL</name>
<dbReference type="RefSeq" id="WP_146954604.1">
    <property type="nucleotide sequence ID" value="NZ_BAABBJ010000010.1"/>
</dbReference>
<proteinExistence type="predicted"/>
<dbReference type="Proteomes" id="UP000321798">
    <property type="component" value="Unassembled WGS sequence"/>
</dbReference>
<evidence type="ECO:0000313" key="1">
    <source>
        <dbReference type="EMBL" id="GEP70837.1"/>
    </source>
</evidence>
<dbReference type="InterPro" id="IPR029058">
    <property type="entry name" value="AB_hydrolase_fold"/>
</dbReference>
<dbReference type="SUPFAM" id="SSF53474">
    <property type="entry name" value="alpha/beta-Hydrolases"/>
    <property type="match status" value="1"/>
</dbReference>
<dbReference type="AlphaFoldDB" id="A0A512PI15"/>
<sequence length="487" mass="48268">MVDVAPGYTVLGGRGPTTAEIEDLTAAAALLRLAVARLEDAAADLHRVRGVTGVALLTGQSEARAAHVAVAAAIDGAAGPDALADDLRRLADGLTRAATVYVDAEDGVQRTVRVLASGVGWWIGEHPGPALVLALGGAVAVGGVALVGASATGLAREAATGGGPLTTVLGLAAQRGSAVFTEVGGTQALVAMFANAARALPPGTQVPTLAPVPSAAGTLLGVLPQPGTATVSARSDPPQLPVPQDTAGVLANVARSYAPHAGGTGLPGTSEATISVQRLDHPDGTRSWVVEIPGTQDGGVAGEVPTDMSTNLQLMAQAPDDMTAAVVQAMHDAGIGADEPVLLAGHSQGGMVAMNVASAAAGTFAVKAVVTAGSPDLPGPPPPGVQVLAIRHTADAVPQTDGTPDHGTAMLTVVTRDLDVTGQPGAVSTIEAHDVRRYVDTAGTLPDAVGDDPGYQRFLAVAEPLLGEEGTTAVTTQYEVSRAGGGS</sequence>
<reference evidence="1 2" key="1">
    <citation type="submission" date="2019-07" db="EMBL/GenBank/DDBJ databases">
        <title>Whole genome shotgun sequence of Cellulomonas soli NBRC 109434.</title>
        <authorList>
            <person name="Hosoyama A."/>
            <person name="Uohara A."/>
            <person name="Ohji S."/>
            <person name="Ichikawa N."/>
        </authorList>
    </citation>
    <scope>NUCLEOTIDE SEQUENCE [LARGE SCALE GENOMIC DNA]</scope>
    <source>
        <strain evidence="1 2">NBRC 109434</strain>
    </source>
</reference>
<dbReference type="Gene3D" id="3.40.50.1820">
    <property type="entry name" value="alpha/beta hydrolase"/>
    <property type="match status" value="1"/>
</dbReference>
<evidence type="ECO:0000313" key="2">
    <source>
        <dbReference type="Proteomes" id="UP000321798"/>
    </source>
</evidence>
<protein>
    <submittedName>
        <fullName evidence="1">Uncharacterized protein</fullName>
    </submittedName>
</protein>
<gene>
    <name evidence="1" type="ORF">CSO01_35520</name>
</gene>
<dbReference type="EMBL" id="BKAL01000016">
    <property type="protein sequence ID" value="GEP70837.1"/>
    <property type="molecule type" value="Genomic_DNA"/>
</dbReference>
<dbReference type="OrthoDB" id="5095936at2"/>
<comment type="caution">
    <text evidence="1">The sequence shown here is derived from an EMBL/GenBank/DDBJ whole genome shotgun (WGS) entry which is preliminary data.</text>
</comment>
<keyword evidence="2" id="KW-1185">Reference proteome</keyword>
<organism evidence="1 2">
    <name type="scientific">Cellulomonas soli</name>
    <dbReference type="NCBI Taxonomy" id="931535"/>
    <lineage>
        <taxon>Bacteria</taxon>
        <taxon>Bacillati</taxon>
        <taxon>Actinomycetota</taxon>
        <taxon>Actinomycetes</taxon>
        <taxon>Micrococcales</taxon>
        <taxon>Cellulomonadaceae</taxon>
        <taxon>Cellulomonas</taxon>
    </lineage>
</organism>